<keyword evidence="4" id="KW-1185">Reference proteome</keyword>
<name>A0A813H9T0_POLGL</name>
<organism evidence="3 4">
    <name type="scientific">Polarella glacialis</name>
    <name type="common">Dinoflagellate</name>
    <dbReference type="NCBI Taxonomy" id="89957"/>
    <lineage>
        <taxon>Eukaryota</taxon>
        <taxon>Sar</taxon>
        <taxon>Alveolata</taxon>
        <taxon>Dinophyceae</taxon>
        <taxon>Suessiales</taxon>
        <taxon>Suessiaceae</taxon>
        <taxon>Polarella</taxon>
    </lineage>
</organism>
<accession>A0A813H9T0</accession>
<proteinExistence type="predicted"/>
<comment type="caution">
    <text evidence="3">The sequence shown here is derived from an EMBL/GenBank/DDBJ whole genome shotgun (WGS) entry which is preliminary data.</text>
</comment>
<gene>
    <name evidence="3" type="ORF">PGLA1383_LOCUS50330</name>
</gene>
<feature type="non-terminal residue" evidence="3">
    <location>
        <position position="148"/>
    </location>
</feature>
<evidence type="ECO:0000256" key="1">
    <source>
        <dbReference type="SAM" id="MobiDB-lite"/>
    </source>
</evidence>
<sequence>GKPAIPPMPGAGAHSEATDRHSWETGRGMSMPMSKDVFSEPPMLSPMAHPAFAPWNGAAVADAHRRLPEALSTGPPPWVEGRWAAPAAHGGHLWEKECMVPATGSFSQRLSKGLLFLVLRLVPMRFLLYQCSLFVVCCLFYCCFCCWQ</sequence>
<keyword evidence="2" id="KW-0472">Membrane</keyword>
<reference evidence="3" key="1">
    <citation type="submission" date="2021-02" db="EMBL/GenBank/DDBJ databases">
        <authorList>
            <person name="Dougan E. K."/>
            <person name="Rhodes N."/>
            <person name="Thang M."/>
            <person name="Chan C."/>
        </authorList>
    </citation>
    <scope>NUCLEOTIDE SEQUENCE</scope>
</reference>
<protein>
    <submittedName>
        <fullName evidence="3">Uncharacterized protein</fullName>
    </submittedName>
</protein>
<evidence type="ECO:0000313" key="4">
    <source>
        <dbReference type="Proteomes" id="UP000654075"/>
    </source>
</evidence>
<feature type="region of interest" description="Disordered" evidence="1">
    <location>
        <begin position="1"/>
        <end position="28"/>
    </location>
</feature>
<dbReference type="Proteomes" id="UP000654075">
    <property type="component" value="Unassembled WGS sequence"/>
</dbReference>
<dbReference type="EMBL" id="CAJNNV010031117">
    <property type="protein sequence ID" value="CAE8634709.1"/>
    <property type="molecule type" value="Genomic_DNA"/>
</dbReference>
<keyword evidence="2" id="KW-1133">Transmembrane helix</keyword>
<evidence type="ECO:0000313" key="3">
    <source>
        <dbReference type="EMBL" id="CAE8634709.1"/>
    </source>
</evidence>
<dbReference type="AlphaFoldDB" id="A0A813H9T0"/>
<feature type="transmembrane region" description="Helical" evidence="2">
    <location>
        <begin position="126"/>
        <end position="147"/>
    </location>
</feature>
<keyword evidence="2" id="KW-0812">Transmembrane</keyword>
<evidence type="ECO:0000256" key="2">
    <source>
        <dbReference type="SAM" id="Phobius"/>
    </source>
</evidence>